<evidence type="ECO:0000256" key="10">
    <source>
        <dbReference type="PROSITE-ProRule" id="PRU00047"/>
    </source>
</evidence>
<keyword evidence="2" id="KW-0645">Protease</keyword>
<evidence type="ECO:0000256" key="8">
    <source>
        <dbReference type="ARBA" id="ARBA00023125"/>
    </source>
</evidence>
<dbReference type="Gene3D" id="4.10.60.10">
    <property type="entry name" value="Zinc finger, CCHC-type"/>
    <property type="match status" value="1"/>
</dbReference>
<feature type="domain" description="Integrase catalytic" evidence="14">
    <location>
        <begin position="1157"/>
        <end position="1314"/>
    </location>
</feature>
<dbReference type="GO" id="GO:0042575">
    <property type="term" value="C:DNA polymerase complex"/>
    <property type="evidence" value="ECO:0007669"/>
    <property type="project" value="UniProtKB-ARBA"/>
</dbReference>
<dbReference type="Pfam" id="PF00078">
    <property type="entry name" value="RVT_1"/>
    <property type="match status" value="1"/>
</dbReference>
<dbReference type="SUPFAM" id="SSF50630">
    <property type="entry name" value="Acid proteases"/>
    <property type="match status" value="1"/>
</dbReference>
<evidence type="ECO:0000256" key="11">
    <source>
        <dbReference type="SAM" id="MobiDB-lite"/>
    </source>
</evidence>
<dbReference type="Gene3D" id="3.30.70.270">
    <property type="match status" value="2"/>
</dbReference>
<dbReference type="SMART" id="SM00343">
    <property type="entry name" value="ZnF_C2HC"/>
    <property type="match status" value="2"/>
</dbReference>
<dbReference type="GO" id="GO:0008270">
    <property type="term" value="F:zinc ion binding"/>
    <property type="evidence" value="ECO:0007669"/>
    <property type="project" value="UniProtKB-KW"/>
</dbReference>
<evidence type="ECO:0000256" key="2">
    <source>
        <dbReference type="ARBA" id="ARBA00022670"/>
    </source>
</evidence>
<dbReference type="InterPro" id="IPR000477">
    <property type="entry name" value="RT_dom"/>
</dbReference>
<feature type="domain" description="CCHC-type" evidence="12">
    <location>
        <begin position="362"/>
        <end position="377"/>
    </location>
</feature>
<dbReference type="InterPro" id="IPR036875">
    <property type="entry name" value="Znf_CCHC_sf"/>
</dbReference>
<gene>
    <name evidence="15" type="ORF">LPLAT_LOCUS10703</name>
</gene>
<keyword evidence="4" id="KW-0548">Nucleotidyltransferase</keyword>
<dbReference type="Gene3D" id="1.10.340.70">
    <property type="match status" value="1"/>
</dbReference>
<evidence type="ECO:0000256" key="5">
    <source>
        <dbReference type="ARBA" id="ARBA00022722"/>
    </source>
</evidence>
<evidence type="ECO:0000259" key="12">
    <source>
        <dbReference type="PROSITE" id="PS50158"/>
    </source>
</evidence>
<evidence type="ECO:0000259" key="13">
    <source>
        <dbReference type="PROSITE" id="PS50878"/>
    </source>
</evidence>
<dbReference type="SUPFAM" id="SSF53098">
    <property type="entry name" value="Ribonuclease H-like"/>
    <property type="match status" value="1"/>
</dbReference>
<organism evidence="15 16">
    <name type="scientific">Lasius platythorax</name>
    <dbReference type="NCBI Taxonomy" id="488582"/>
    <lineage>
        <taxon>Eukaryota</taxon>
        <taxon>Metazoa</taxon>
        <taxon>Ecdysozoa</taxon>
        <taxon>Arthropoda</taxon>
        <taxon>Hexapoda</taxon>
        <taxon>Insecta</taxon>
        <taxon>Pterygota</taxon>
        <taxon>Neoptera</taxon>
        <taxon>Endopterygota</taxon>
        <taxon>Hymenoptera</taxon>
        <taxon>Apocrita</taxon>
        <taxon>Aculeata</taxon>
        <taxon>Formicoidea</taxon>
        <taxon>Formicidae</taxon>
        <taxon>Formicinae</taxon>
        <taxon>Lasius</taxon>
        <taxon>Lasius</taxon>
    </lineage>
</organism>
<dbReference type="PROSITE" id="PS50158">
    <property type="entry name" value="ZF_CCHC"/>
    <property type="match status" value="2"/>
</dbReference>
<keyword evidence="7" id="KW-0255">Endonuclease</keyword>
<dbReference type="GO" id="GO:0015074">
    <property type="term" value="P:DNA integration"/>
    <property type="evidence" value="ECO:0007669"/>
    <property type="project" value="InterPro"/>
</dbReference>
<dbReference type="CDD" id="cd09274">
    <property type="entry name" value="RNase_HI_RT_Ty3"/>
    <property type="match status" value="1"/>
</dbReference>
<keyword evidence="5" id="KW-0540">Nuclease</keyword>
<keyword evidence="6" id="KW-0064">Aspartyl protease</keyword>
<evidence type="ECO:0000256" key="3">
    <source>
        <dbReference type="ARBA" id="ARBA00022679"/>
    </source>
</evidence>
<dbReference type="InterPro" id="IPR043502">
    <property type="entry name" value="DNA/RNA_pol_sf"/>
</dbReference>
<dbReference type="InterPro" id="IPR001584">
    <property type="entry name" value="Integrase_cat-core"/>
</dbReference>
<dbReference type="SUPFAM" id="SSF57756">
    <property type="entry name" value="Retrovirus zinc finger-like domains"/>
    <property type="match status" value="1"/>
</dbReference>
<name>A0AAV2P0I0_9HYME</name>
<feature type="domain" description="Reverse transcriptase" evidence="13">
    <location>
        <begin position="637"/>
        <end position="817"/>
    </location>
</feature>
<dbReference type="InterPro" id="IPR050951">
    <property type="entry name" value="Retrovirus_Pol_polyprotein"/>
</dbReference>
<dbReference type="InterPro" id="IPR012337">
    <property type="entry name" value="RNaseH-like_sf"/>
</dbReference>
<feature type="compositionally biased region" description="Polar residues" evidence="11">
    <location>
        <begin position="60"/>
        <end position="70"/>
    </location>
</feature>
<dbReference type="PROSITE" id="PS50878">
    <property type="entry name" value="RT_POL"/>
    <property type="match status" value="1"/>
</dbReference>
<evidence type="ECO:0000256" key="4">
    <source>
        <dbReference type="ARBA" id="ARBA00022695"/>
    </source>
</evidence>
<reference evidence="15" key="1">
    <citation type="submission" date="2024-04" db="EMBL/GenBank/DDBJ databases">
        <authorList>
            <consortium name="Molecular Ecology Group"/>
        </authorList>
    </citation>
    <scope>NUCLEOTIDE SEQUENCE</scope>
</reference>
<dbReference type="GO" id="GO:0003677">
    <property type="term" value="F:DNA binding"/>
    <property type="evidence" value="ECO:0007669"/>
    <property type="project" value="UniProtKB-KW"/>
</dbReference>
<evidence type="ECO:0000256" key="9">
    <source>
        <dbReference type="ARBA" id="ARBA00023268"/>
    </source>
</evidence>
<dbReference type="Proteomes" id="UP001497644">
    <property type="component" value="Chromosome 6"/>
</dbReference>
<dbReference type="PANTHER" id="PTHR37984:SF5">
    <property type="entry name" value="PROTEIN NYNRIN-LIKE"/>
    <property type="match status" value="1"/>
</dbReference>
<feature type="domain" description="CCHC-type" evidence="12">
    <location>
        <begin position="342"/>
        <end position="356"/>
    </location>
</feature>
<dbReference type="GO" id="GO:0004190">
    <property type="term" value="F:aspartic-type endopeptidase activity"/>
    <property type="evidence" value="ECO:0007669"/>
    <property type="project" value="UniProtKB-KW"/>
</dbReference>
<keyword evidence="10" id="KW-0479">Metal-binding</keyword>
<dbReference type="GO" id="GO:0003964">
    <property type="term" value="F:RNA-directed DNA polymerase activity"/>
    <property type="evidence" value="ECO:0007669"/>
    <property type="project" value="UniProtKB-EC"/>
</dbReference>
<dbReference type="InterPro" id="IPR021109">
    <property type="entry name" value="Peptidase_aspartic_dom_sf"/>
</dbReference>
<sequence length="1450" mass="167885">MNREKLEAMSINDLRAYGARLKLDIKGSRTNILEAITGHYDQSGWPEGSPEHEDDASPVASGSRSPTEMQESMRSRPRYETQTAASLIGARAVENRMNANSMPNIQHIVDAVVQALRSTPSPATDVFQQNASVSHQTGRNGNGSAHIWQNVKCAEKLIPVFSGKEDENVLRWLERIASIARSYQFSDDVLLLASVSQLKERALSWYNRQPLDLVSTWEEFKFKLRRYFERNESYTATLARISARFWKSHTEKFIEYAEAKLNLMQLLNLSEKEKIELLADGVKDYNLRRMMLNTWIDDNVPDFIDHVRRITEDSVIVRRGELSKPAAKKTIGENTSAAEKTCFTCKKPGHLSKDCRIAKATCFKCGQTGHLSPMCPKKETSRVSTLNHVEQQEENSSSVGLTTPEEDTLQIGQIRSDNGAKSCINIFRLSNNNIKICALMDTGSPVNLIKKSVYEKFFNSRELFKVKKEVSYKGINESPVLIYGKIYDQIILESMRDSWFDIVFLVVDDKTMRYDVIIGRKFLNNSNLKLIYYNNRFVFEPVTFHDKLSQDIFTINVIEPKGKYDIVFDNIDNELSIQDQHDLLNTFKETDEMPVEKVNDSYYVSVYIKDHSLFRYAPRRMSIAEKNELQEIIDDLLKRSIVKPSISPYCSRVVLVSKRNGKKRMCIDLRPLNQRIYPQKYPFPIIEDHLDKLYGKKIFTKLDLKDGFHQIDIHPEHTKYFSFATPTGQYEFVKIPFGYSEAPAEFQKRVIQIFDSLIRSGKILIYIDDILIPTVTVKENLEILKEVLMLLKSYGLELNLAKCIFLSREIEYLGYLISAKGISMCNRHIQAILEFPIPKTIKELRSFLSLANYFRKFVKDYSIKTMPLQALVKKNVEFIFDKTCIEAFEQLKNELTTPPILCIYNPTADTELHTDASSHGFGAILFQKQPDNYMAPIGYFSKATTDAEKNYHSYELETLAIVRAIERFHVYLQGIKFRIITDCNSLVLAMKKININPRIARWSLTLQNYKFELIHRASNKMTHVDCLSRSIMTISLITLEDKIMYKQLTDPKIKELAEDLEIRDHKYFALMEGLVFRKYQDKYLFVIPENMVYSVIKIYHDDMGHVGIDKTVYGILGHYWFPCLKLRVKQYIENCVKCLSYSLVGGKPEGEMEIFEKIAIPFHTLHIDYFGPLETTKDHYKYILAIIDAFTKFVWLFPTRSTTTEETIQHLTNLFDLFGFPERIISDRGTAFTSKNFTRFLEEKKIRHSMTAVASPWANGQIERVNRFLKSTLSKLIENPADWKDVLEKTQFVINNTFHKAINTTPSKMLLGYDQRQHCDNELQTLIEQFIKIDIDIEQARAEVRDAAQVVNRAMQEYNKAQYDKKHKKSTKYKKGDLVLVRIMQHKPGTNQKLLPKYKGPYQIKAVLKENRFVTDVPEYNLTQKSLNTILSSDKIKPWIRVSEEQVNTK</sequence>
<dbReference type="InterPro" id="IPR001878">
    <property type="entry name" value="Znf_CCHC"/>
</dbReference>
<protein>
    <recommendedName>
        <fullName evidence="1">RNA-directed DNA polymerase</fullName>
        <ecNumber evidence="1">2.7.7.49</ecNumber>
    </recommendedName>
</protein>
<proteinExistence type="predicted"/>
<dbReference type="CDD" id="cd01647">
    <property type="entry name" value="RT_LTR"/>
    <property type="match status" value="1"/>
</dbReference>
<evidence type="ECO:0000256" key="7">
    <source>
        <dbReference type="ARBA" id="ARBA00022759"/>
    </source>
</evidence>
<keyword evidence="10" id="KW-0863">Zinc-finger</keyword>
<dbReference type="CDD" id="cd00303">
    <property type="entry name" value="retropepsin_like"/>
    <property type="match status" value="1"/>
</dbReference>
<accession>A0AAV2P0I0</accession>
<dbReference type="Gene3D" id="3.30.420.10">
    <property type="entry name" value="Ribonuclease H-like superfamily/Ribonuclease H"/>
    <property type="match status" value="1"/>
</dbReference>
<evidence type="ECO:0000256" key="1">
    <source>
        <dbReference type="ARBA" id="ARBA00012493"/>
    </source>
</evidence>
<dbReference type="PROSITE" id="PS50994">
    <property type="entry name" value="INTEGRASE"/>
    <property type="match status" value="1"/>
</dbReference>
<dbReference type="Pfam" id="PF17921">
    <property type="entry name" value="Integrase_H2C2"/>
    <property type="match status" value="1"/>
</dbReference>
<dbReference type="Pfam" id="PF00665">
    <property type="entry name" value="rve"/>
    <property type="match status" value="1"/>
</dbReference>
<dbReference type="FunFam" id="3.30.420.10:FF:000032">
    <property type="entry name" value="Retrovirus-related Pol polyprotein from transposon 297-like Protein"/>
    <property type="match status" value="1"/>
</dbReference>
<keyword evidence="3" id="KW-0808">Transferase</keyword>
<dbReference type="InterPro" id="IPR036397">
    <property type="entry name" value="RNaseH_sf"/>
</dbReference>
<feature type="region of interest" description="Disordered" evidence="11">
    <location>
        <begin position="41"/>
        <end position="80"/>
    </location>
</feature>
<dbReference type="InterPro" id="IPR043128">
    <property type="entry name" value="Rev_trsase/Diguanyl_cyclase"/>
</dbReference>
<dbReference type="Gene3D" id="2.40.70.10">
    <property type="entry name" value="Acid Proteases"/>
    <property type="match status" value="1"/>
</dbReference>
<keyword evidence="9" id="KW-0511">Multifunctional enzyme</keyword>
<evidence type="ECO:0000313" key="15">
    <source>
        <dbReference type="EMBL" id="CAL1685144.1"/>
    </source>
</evidence>
<dbReference type="Pfam" id="PF00098">
    <property type="entry name" value="zf-CCHC"/>
    <property type="match status" value="2"/>
</dbReference>
<dbReference type="Pfam" id="PF17919">
    <property type="entry name" value="RT_RNaseH_2"/>
    <property type="match status" value="1"/>
</dbReference>
<dbReference type="SUPFAM" id="SSF56672">
    <property type="entry name" value="DNA/RNA polymerases"/>
    <property type="match status" value="1"/>
</dbReference>
<dbReference type="EC" id="2.7.7.49" evidence="1"/>
<evidence type="ECO:0000259" key="14">
    <source>
        <dbReference type="PROSITE" id="PS50994"/>
    </source>
</evidence>
<keyword evidence="7" id="KW-0378">Hydrolase</keyword>
<dbReference type="EMBL" id="OZ034829">
    <property type="protein sequence ID" value="CAL1685144.1"/>
    <property type="molecule type" value="Genomic_DNA"/>
</dbReference>
<keyword evidence="16" id="KW-1185">Reference proteome</keyword>
<dbReference type="InterPro" id="IPR041588">
    <property type="entry name" value="Integrase_H2C2"/>
</dbReference>
<keyword evidence="10" id="KW-0862">Zinc</keyword>
<evidence type="ECO:0000313" key="16">
    <source>
        <dbReference type="Proteomes" id="UP001497644"/>
    </source>
</evidence>
<dbReference type="GO" id="GO:0006508">
    <property type="term" value="P:proteolysis"/>
    <property type="evidence" value="ECO:0007669"/>
    <property type="project" value="UniProtKB-KW"/>
</dbReference>
<dbReference type="InterPro" id="IPR041577">
    <property type="entry name" value="RT_RNaseH_2"/>
</dbReference>
<dbReference type="Gene3D" id="3.10.10.10">
    <property type="entry name" value="HIV Type 1 Reverse Transcriptase, subunit A, domain 1"/>
    <property type="match status" value="1"/>
</dbReference>
<dbReference type="FunFam" id="3.30.70.270:FF:000020">
    <property type="entry name" value="Transposon Tf2-6 polyprotein-like Protein"/>
    <property type="match status" value="1"/>
</dbReference>
<keyword evidence="8" id="KW-0238">DNA-binding</keyword>
<dbReference type="GO" id="GO:0004519">
    <property type="term" value="F:endonuclease activity"/>
    <property type="evidence" value="ECO:0007669"/>
    <property type="project" value="UniProtKB-KW"/>
</dbReference>
<evidence type="ECO:0000256" key="6">
    <source>
        <dbReference type="ARBA" id="ARBA00022750"/>
    </source>
</evidence>
<dbReference type="PANTHER" id="PTHR37984">
    <property type="entry name" value="PROTEIN CBG26694"/>
    <property type="match status" value="1"/>
</dbReference>